<keyword evidence="2 4" id="KW-0560">Oxidoreductase</keyword>
<dbReference type="PANTHER" id="PTHR42760:SF133">
    <property type="entry name" value="3-OXOACYL-[ACYL-CARRIER-PROTEIN] REDUCTASE"/>
    <property type="match status" value="1"/>
</dbReference>
<name>A0A2Z4AB34_9BACT</name>
<evidence type="ECO:0000256" key="1">
    <source>
        <dbReference type="ARBA" id="ARBA00006484"/>
    </source>
</evidence>
<evidence type="ECO:0000313" key="4">
    <source>
        <dbReference type="EMBL" id="AWT59099.1"/>
    </source>
</evidence>
<proteinExistence type="inferred from homology"/>
<dbReference type="NCBIfam" id="NF005559">
    <property type="entry name" value="PRK07231.1"/>
    <property type="match status" value="1"/>
</dbReference>
<dbReference type="PANTHER" id="PTHR42760">
    <property type="entry name" value="SHORT-CHAIN DEHYDROGENASES/REDUCTASES FAMILY MEMBER"/>
    <property type="match status" value="1"/>
</dbReference>
<dbReference type="SUPFAM" id="SSF51735">
    <property type="entry name" value="NAD(P)-binding Rossmann-fold domains"/>
    <property type="match status" value="1"/>
</dbReference>
<reference evidence="4 5" key="1">
    <citation type="submission" date="2018-06" db="EMBL/GenBank/DDBJ databases">
        <title>Draft Genome Sequence of a Novel Marine Bacterium Related to the Verrucomicrobia.</title>
        <authorList>
            <person name="Vosseberg J."/>
            <person name="Martijn J."/>
            <person name="Ettema T.J.G."/>
        </authorList>
    </citation>
    <scope>NUCLEOTIDE SEQUENCE [LARGE SCALE GENOMIC DNA]</scope>
    <source>
        <strain evidence="4">TARA_B100001123</strain>
    </source>
</reference>
<dbReference type="PROSITE" id="PS00061">
    <property type="entry name" value="ADH_SHORT"/>
    <property type="match status" value="1"/>
</dbReference>
<dbReference type="PRINTS" id="PR00081">
    <property type="entry name" value="GDHRDH"/>
</dbReference>
<gene>
    <name evidence="4" type="primary">polS_1</name>
    <name evidence="4" type="ORF">DF168_00276</name>
</gene>
<dbReference type="EMBL" id="CP029803">
    <property type="protein sequence ID" value="AWT59099.1"/>
    <property type="molecule type" value="Genomic_DNA"/>
</dbReference>
<dbReference type="InterPro" id="IPR020904">
    <property type="entry name" value="Sc_DH/Rdtase_CS"/>
</dbReference>
<evidence type="ECO:0000256" key="3">
    <source>
        <dbReference type="RuleBase" id="RU000363"/>
    </source>
</evidence>
<accession>A0A2Z4AB34</accession>
<dbReference type="Gene3D" id="3.40.50.720">
    <property type="entry name" value="NAD(P)-binding Rossmann-like Domain"/>
    <property type="match status" value="1"/>
</dbReference>
<dbReference type="PRINTS" id="PR00080">
    <property type="entry name" value="SDRFAMILY"/>
</dbReference>
<dbReference type="FunFam" id="3.40.50.720:FF:000084">
    <property type="entry name" value="Short-chain dehydrogenase reductase"/>
    <property type="match status" value="1"/>
</dbReference>
<dbReference type="InterPro" id="IPR036291">
    <property type="entry name" value="NAD(P)-bd_dom_sf"/>
</dbReference>
<dbReference type="AlphaFoldDB" id="A0A2Z4AB34"/>
<dbReference type="InterPro" id="IPR002347">
    <property type="entry name" value="SDR_fam"/>
</dbReference>
<evidence type="ECO:0000313" key="5">
    <source>
        <dbReference type="Proteomes" id="UP000247465"/>
    </source>
</evidence>
<dbReference type="KEGG" id="mtar:DF168_00276"/>
<dbReference type="EC" id="1.1.1.14" evidence="4"/>
<dbReference type="Pfam" id="PF00106">
    <property type="entry name" value="adh_short"/>
    <property type="match status" value="1"/>
</dbReference>
<evidence type="ECO:0000256" key="2">
    <source>
        <dbReference type="ARBA" id="ARBA00023002"/>
    </source>
</evidence>
<dbReference type="Pfam" id="PF13561">
    <property type="entry name" value="adh_short_C2"/>
    <property type="match status" value="1"/>
</dbReference>
<sequence>MSDKENGRLSGKVAIVTGSGQGIGKGIALRLAQEGAEVVVADYNPETAEETASEIKSLGRRALSYPVDISNVSQLNQMADDTVTEFGHVDILINNAGTIQIKPMMDVTEKDWDRVIDLNMRGTFFCLQAVARKMIERIPKELKAAIGPVESLAVPKEGEGQKKGITGCWGKILSLSSISGRSGRPTQVHYAASKAAVISITQSAALALAPYRINVNAIAPGVVNTPMWEGIDRDRAKLLKLKPGEAMANIVKTVPINRVSTPDDLAGAIIFLCSSDADYITGQTLNVDGGFAMN</sequence>
<protein>
    <submittedName>
        <fullName evidence="4">Sorbitol dehydrogenase</fullName>
        <ecNumber evidence="4">1.1.1.14</ecNumber>
    </submittedName>
</protein>
<dbReference type="Proteomes" id="UP000247465">
    <property type="component" value="Chromosome"/>
</dbReference>
<comment type="similarity">
    <text evidence="1 3">Belongs to the short-chain dehydrogenases/reductases (SDR) family.</text>
</comment>
<organism evidence="4 5">
    <name type="scientific">Candidatus Moanibacter tarae</name>
    <dbReference type="NCBI Taxonomy" id="2200854"/>
    <lineage>
        <taxon>Bacteria</taxon>
        <taxon>Pseudomonadati</taxon>
        <taxon>Verrucomicrobiota</taxon>
        <taxon>Opitutia</taxon>
        <taxon>Puniceicoccales</taxon>
        <taxon>Puniceicoccales incertae sedis</taxon>
        <taxon>Candidatus Moanibacter</taxon>
    </lineage>
</organism>
<dbReference type="GO" id="GO:0003939">
    <property type="term" value="F:L-iditol 2-dehydrogenase (NAD+) activity"/>
    <property type="evidence" value="ECO:0007669"/>
    <property type="project" value="UniProtKB-EC"/>
</dbReference>